<dbReference type="SUPFAM" id="SSF103515">
    <property type="entry name" value="Autotransporter"/>
    <property type="match status" value="1"/>
</dbReference>
<dbReference type="Gene3D" id="2.160.20.20">
    <property type="match status" value="1"/>
</dbReference>
<accession>A0A2G9EEH4</accession>
<dbReference type="RefSeq" id="WP_099958095.1">
    <property type="nucleotide sequence ID" value="NZ_PEQY01000001.1"/>
</dbReference>
<proteinExistence type="predicted"/>
<evidence type="ECO:0000259" key="2">
    <source>
        <dbReference type="PROSITE" id="PS51208"/>
    </source>
</evidence>
<gene>
    <name evidence="3" type="ORF">CTM71_02265</name>
</gene>
<dbReference type="InterPro" id="IPR012332">
    <property type="entry name" value="Autotransporter_pectin_lyase_C"/>
</dbReference>
<dbReference type="InterPro" id="IPR053787">
    <property type="entry name" value="Autotransptr-assoc_N"/>
</dbReference>
<dbReference type="GeneID" id="93327284"/>
<evidence type="ECO:0000313" key="3">
    <source>
        <dbReference type="EMBL" id="PIM79340.1"/>
    </source>
</evidence>
<keyword evidence="1" id="KW-0175">Coiled coil</keyword>
<feature type="coiled-coil region" evidence="1">
    <location>
        <begin position="53"/>
        <end position="80"/>
    </location>
</feature>
<comment type="caution">
    <text evidence="3">The sequence shown here is derived from an EMBL/GenBank/DDBJ whole genome shotgun (WGS) entry which is preliminary data.</text>
</comment>
<dbReference type="NCBIfam" id="NF033175">
    <property type="entry name" value="fuso_auto_Nterm"/>
    <property type="match status" value="2"/>
</dbReference>
<dbReference type="Proteomes" id="UP000229011">
    <property type="component" value="Unassembled WGS sequence"/>
</dbReference>
<evidence type="ECO:0000256" key="1">
    <source>
        <dbReference type="SAM" id="Coils"/>
    </source>
</evidence>
<dbReference type="EMBL" id="PEQY01000001">
    <property type="protein sequence ID" value="PIM79340.1"/>
    <property type="molecule type" value="Genomic_DNA"/>
</dbReference>
<feature type="coiled-coil region" evidence="1">
    <location>
        <begin position="162"/>
        <end position="207"/>
    </location>
</feature>
<protein>
    <recommendedName>
        <fullName evidence="2">Autotransporter domain-containing protein</fullName>
    </recommendedName>
</protein>
<reference evidence="3 4" key="1">
    <citation type="submission" date="2017-11" db="EMBL/GenBank/DDBJ databases">
        <title>Genome sequencing of Fusobacterium periodonticum KCOM 1259.</title>
        <authorList>
            <person name="Kook J.-K."/>
            <person name="Park S.-N."/>
            <person name="Lim Y.K."/>
        </authorList>
    </citation>
    <scope>NUCLEOTIDE SEQUENCE [LARGE SCALE GENOMIC DNA]</scope>
    <source>
        <strain evidence="3 4">KCOM 1259</strain>
    </source>
</reference>
<name>A0A2G9EEH4_9FUSO</name>
<dbReference type="SMART" id="SM00869">
    <property type="entry name" value="Autotransporter"/>
    <property type="match status" value="1"/>
</dbReference>
<feature type="domain" description="Autotransporter" evidence="2">
    <location>
        <begin position="2689"/>
        <end position="2982"/>
    </location>
</feature>
<organism evidence="3 4">
    <name type="scientific">Fusobacterium pseudoperiodonticum</name>
    <dbReference type="NCBI Taxonomy" id="2663009"/>
    <lineage>
        <taxon>Bacteria</taxon>
        <taxon>Fusobacteriati</taxon>
        <taxon>Fusobacteriota</taxon>
        <taxon>Fusobacteriia</taxon>
        <taxon>Fusobacteriales</taxon>
        <taxon>Fusobacteriaceae</taxon>
        <taxon>Fusobacterium</taxon>
    </lineage>
</organism>
<sequence>MGNNNLQNTEKTLRSIAKRYDNVKYSIGLAVLFLMKGTSAFSDANVIQEVEKQKDILTDVKKEKAEVKEVKKEVKTSQKLKASWANMQFGANDMYSNLFAIPKTKVDTTSVVKSEKTVLVASADNDTSLPMFAKLLSDIEETTENRTEVLTTIAKKEEIPTMEEIKTSKQELKSSVGNLQDKIDTARRENSKEINGLRLELIQLMEQGNQVVKSPWASWQFGMNYFYDDWGGAYKGRGDKKEKYPFEGIFTRSNGNERYISTSSKQYSNLPMSDDITSASTNRRANLKRGYGLAEIKPTEEPIVAFDVNAGVKPKQVSKGAITIADKNPIAPEQPEAILFKKPEISVVAPTPPSINATVLSITPPTVTGPTVNEPGLPPIISFVVSKPAITVPTLTTPSVTLPNPPHTGNGDGTWITKNGSVGAFHQVSVDGGTIDVNGTGDTYDISVNSSKLTGISGSGGGKKYYNNISGTPTSATSVTATAGVTAATQPNLTFSLLGNSVTTPAYYPAFAAMKLVGGQKIDLENVIINFGGTGPTGPTGTPTYRRWLFHTDGHNDYGDSTWVVGNSSKVNITGDNLIMYTSQYHGSAPTNGHVGFVNKGEISTSAGSNGNILWYSMSDGNSGPNRAMYFDNQGKIKLEGTKNTFAIINSENSSGRGWFSVQNNKEIDLAGDKITGITFGKDYDVSEILLTKPITITGTNSTGVYFNTDVNLEGGKAVATSTSNNVVTILPGTTRESILNVDITAGTGNSGLFFDAYDENNTAANIKVLDVPNATINLSSANGSNAGIYAKAGTVNLAKDNTNVNLIGGQNNVGIYVDNGEAKDNNGATIKVELNAKGNVNITGGTGGIGILSTGNPTSGTTATNKGVVTITAKDNVGMVAANKTGTTVTGEINQEGTVLVNAKESIGVAAVGTGAIANIKNGSVTKAGDDTAAAGTASGASALFADDGGKVLAVTGATIESANGGVGAYATSKTGGGAGTIDFNGATINTKIRGLSFMADGTGSKINFSGNTTGNIDNYGTVFYLKPANIPSSITDTANFNNTTSILPAFTAMINNYFSNLNNLTLNMNDKSNMVVTSYISGNVSDLTFNDTTAFGTAGRPTINGDYKAFLLDKSNITVDVDSDLDTTSTGTAAAFRRIALSNSTITNNKKISGTQSSLVAMAQQDETTNGWVTLTNNSGASIELTGDKSVAIYGSNGKIVNAGDIKVGDKGVAIFGDNAGYGDSDISNTGTITIGSKATGIYAKNYTTKDVKNNGTITINGSESSGMAFAPGNLTKTTTTVFENVATIEDKNSGSNNTGMFAKKATSGAYDTINSGTITLGDSSSLGTPSVGMYTNTTVTGTNPLKNKGTIKVGKNGIGLYGYEETTTGNVTVGDSGIALYSQGGDVNIGSSTTNPTIKVGDTNATAVYTTGSGQTVTSTKASYDIGTGSYGFVNVNSGTGNTINISGGTATLKDKGLFIYSNDKNGTITNSNPISSTGTIGSNTGIYSTGTVTNSGDISFTGGTGNVGVYVIDNGTITNSGKINVGASTTANRSIGAVANTGTINNTGNIVVNGQYGLGLYSTGASTINNGANITLTGDETIGAYGANGSNINLTSGTIASTGNKTTGYYLGGGTTSTIASGAKINVTGNEANGIYVNSGANLIYAGETKVTGDAAYGLIVDGASTVNATGGKVTIGGTSGINGSSSGANSTRGAAGLVVKSGSTLSGNALDLTADVSGENSIGVYSAGSLAINSANVSAYDSAVNFFTEGGTLSIGNNGGTSTVLTGTGANKGALMFYTPSGNILLNGPVNATVQGSTDTLKRGTAFYYTGGGTLGTISSYTQLNPTTMASWARNRFGNGTTSTLGKLNLTMNQDSRLFLTEQVDVALSNTSATSLFSGLSSTERPNVTGAGSGYRTFMLYHSHLNVDNAVNLDNTNDPYNLMEISSSSITNNSTITGTQAGQIALAQANDTTPKSVVTLTNNGTITLSGANSAGIFAKNGIVKNTNDITVGNSSSGIYGLNNTEISNTGTITTGGSSTGIFYSDIEKDSAGNVTAINNTTTGLKNDGTINLNGDDSVALTYEPGNITSTVAFENTGDISSTGDKNVGMYAKLAKNNAAYTTKNTGNITLGNSASLSNPNVAIYTNASSAGTNPLENTGNITVGDNAVGMYGYEENSNGNITVGNGSIAMYSKGGNVNVAGSITTGNSGESVGVYTVGNGQTITNNGATFNLGDTAFGFVNVGSGNNITSNGGSATLSNNGVFIYSSDKANTINNSTNISSTGSIGKNYGIYASGTVNNSGNMNLSNGVGNLGIYITNGGTGRNSGNITVGASDDPNGFYSIGMAAGYVGDSTNPATTGTIENNGTIIVTGEKGIGMYGANTGTTVTNNNDIVLNANNTMGIYVENGAKAVNNGSIRTGVSGLSSVIGVVLGQNSILENNGTINISGTQSKGVLLKGGRIDNYGNITVSGAGSKETDSLNSSPTSKQVGSVVINAPAGATTATITAGGVVQTPTVVNTTARNPISVAADSIGLYVNTSGTHFTNSITGLGNLTTNADLIIGTEAAQSTRSRYILVNDNRILNPYNTAILTSGVSKWDIYSGSLTWMTTPTLDSTTGAITNLYMAKIPYTEWANDRDTYNFTDGLEQRYGVEELGTRENKVFQKLNSIGNNEETLLYQAYDEMMGHQYANVQQRIQATGNILDKEFNYLRSAWSNPSKDSNKIKTFGTRGEYNTNTAGVIDYKNNAYGVAYVHEDETVRLGESTGWYAGIVHNTFKFKDIGNSKEEMLQGKLGLFKSVPFDYNNSLNWTISGDIFAGYNKINRRFLVVDEVFNAKGRYHTYGIGIKNELSKEFRLSESFTFKPYAALGLEYGRVSKIKEKSGEIKLDVKSNDYFSVRPEIGAELGFKHYFDRNTVRVGVTVAYENELGRVANGKNKAKVAGTDADYFNIRGEKEDRRGNVKADLNIGWDNQRFGVTANVGYDTKGENVRGGVGLRVIF</sequence>
<dbReference type="PROSITE" id="PS51208">
    <property type="entry name" value="AUTOTRANSPORTER"/>
    <property type="match status" value="1"/>
</dbReference>
<dbReference type="InterPro" id="IPR005546">
    <property type="entry name" value="Autotransporte_beta"/>
</dbReference>
<evidence type="ECO:0000313" key="4">
    <source>
        <dbReference type="Proteomes" id="UP000229011"/>
    </source>
</evidence>
<dbReference type="InterPro" id="IPR036709">
    <property type="entry name" value="Autotransporte_beta_dom_sf"/>
</dbReference>